<dbReference type="EC" id="7.6.2.9" evidence="9"/>
<dbReference type="InterPro" id="IPR050093">
    <property type="entry name" value="ABC_SmlMolc_Importer"/>
</dbReference>
<evidence type="ECO:0000313" key="12">
    <source>
        <dbReference type="Proteomes" id="UP000297403"/>
    </source>
</evidence>
<keyword evidence="4" id="KW-0547">Nucleotide-binding</keyword>
<evidence type="ECO:0000256" key="5">
    <source>
        <dbReference type="ARBA" id="ARBA00022840"/>
    </source>
</evidence>
<keyword evidence="1" id="KW-0813">Transport</keyword>
<dbReference type="GO" id="GO:0015418">
    <property type="term" value="F:ABC-type quaternary ammonium compound transporting activity"/>
    <property type="evidence" value="ECO:0007669"/>
    <property type="project" value="UniProtKB-EC"/>
</dbReference>
<sequence length="397" mass="40751">MELSGVNKSFGSTRILEDIALSVPGGSRTVVVGSSGSGKTTLLRLISGFELPDSGTITVLGRTVAAPGVAVAAHRRGIGFVAQDGALFPHLTVGQNIAFGLGPALRSGTRRQRARAVDELLEMVSLNPSFAARRPDELSGGQQQRIALARALARRPRVMLLDEPFSSLDAGLRAATRDIVAATLERAGITTVLVTHDQAEAMSFAHQLAVLRDGHLGQVGPPREVYWRPVDLFTARFLGDAVVLPATIDDGFASCALGRVAVAPTALRGDACIMLRPEQIIVEHCETTDAPGAPTCTGRVEAVDFYGAEVQLAVRLFSGGSALTGPNSSGSDSIGSLSAGSLSAGSLSAGSASTGSLHAPGGTVIHVRQHGTTGTVVGSSVNLTARGTATAFAAPHA</sequence>
<dbReference type="GO" id="GO:0015408">
    <property type="term" value="F:ABC-type ferric iron transporter activity"/>
    <property type="evidence" value="ECO:0007669"/>
    <property type="project" value="InterPro"/>
</dbReference>
<dbReference type="PROSITE" id="PS00211">
    <property type="entry name" value="ABC_TRANSPORTER_1"/>
    <property type="match status" value="1"/>
</dbReference>
<dbReference type="GO" id="GO:0016887">
    <property type="term" value="F:ATP hydrolysis activity"/>
    <property type="evidence" value="ECO:0007669"/>
    <property type="project" value="InterPro"/>
</dbReference>
<feature type="domain" description="ABC transporter" evidence="10">
    <location>
        <begin position="1"/>
        <end position="238"/>
    </location>
</feature>
<dbReference type="InterPro" id="IPR003593">
    <property type="entry name" value="AAA+_ATPase"/>
</dbReference>
<dbReference type="PANTHER" id="PTHR42781:SF4">
    <property type="entry name" value="SPERMIDINE_PUTRESCINE IMPORT ATP-BINDING PROTEIN POTA"/>
    <property type="match status" value="1"/>
</dbReference>
<evidence type="ECO:0000256" key="9">
    <source>
        <dbReference type="ARBA" id="ARBA00066388"/>
    </source>
</evidence>
<comment type="caution">
    <text evidence="11">The sequence shown here is derived from an EMBL/GenBank/DDBJ whole genome shotgun (WGS) entry which is preliminary data.</text>
</comment>
<gene>
    <name evidence="11" type="ORF">E3O49_05960</name>
</gene>
<dbReference type="InterPro" id="IPR015853">
    <property type="entry name" value="ABC_transpr_FbpC"/>
</dbReference>
<keyword evidence="3" id="KW-0410">Iron transport</keyword>
<accession>A0AAQ2C7B5</accession>
<evidence type="ECO:0000256" key="1">
    <source>
        <dbReference type="ARBA" id="ARBA00022448"/>
    </source>
</evidence>
<organism evidence="11 12">
    <name type="scientific">Cryobacterium shii</name>
    <dbReference type="NCBI Taxonomy" id="1259235"/>
    <lineage>
        <taxon>Bacteria</taxon>
        <taxon>Bacillati</taxon>
        <taxon>Actinomycetota</taxon>
        <taxon>Actinomycetes</taxon>
        <taxon>Micrococcales</taxon>
        <taxon>Microbacteriaceae</taxon>
        <taxon>Cryobacterium</taxon>
    </lineage>
</organism>
<dbReference type="Gene3D" id="3.40.50.300">
    <property type="entry name" value="P-loop containing nucleotide triphosphate hydrolases"/>
    <property type="match status" value="1"/>
</dbReference>
<proteinExistence type="predicted"/>
<dbReference type="PANTHER" id="PTHR42781">
    <property type="entry name" value="SPERMIDINE/PUTRESCINE IMPORT ATP-BINDING PROTEIN POTA"/>
    <property type="match status" value="1"/>
</dbReference>
<dbReference type="CDD" id="cd03259">
    <property type="entry name" value="ABC_Carb_Solutes_like"/>
    <property type="match status" value="1"/>
</dbReference>
<name>A0AAQ2C7B5_9MICO</name>
<dbReference type="InterPro" id="IPR027417">
    <property type="entry name" value="P-loop_NTPase"/>
</dbReference>
<dbReference type="GO" id="GO:0005524">
    <property type="term" value="F:ATP binding"/>
    <property type="evidence" value="ECO:0007669"/>
    <property type="project" value="UniProtKB-KW"/>
</dbReference>
<evidence type="ECO:0000256" key="7">
    <source>
        <dbReference type="ARBA" id="ARBA00023065"/>
    </source>
</evidence>
<evidence type="ECO:0000256" key="6">
    <source>
        <dbReference type="ARBA" id="ARBA00023004"/>
    </source>
</evidence>
<dbReference type="Proteomes" id="UP000297403">
    <property type="component" value="Unassembled WGS sequence"/>
</dbReference>
<evidence type="ECO:0000259" key="10">
    <source>
        <dbReference type="PROSITE" id="PS50893"/>
    </source>
</evidence>
<keyword evidence="8" id="KW-0472">Membrane</keyword>
<keyword evidence="12" id="KW-1185">Reference proteome</keyword>
<dbReference type="InterPro" id="IPR003439">
    <property type="entry name" value="ABC_transporter-like_ATP-bd"/>
</dbReference>
<dbReference type="FunFam" id="3.40.50.300:FF:000425">
    <property type="entry name" value="Probable ABC transporter, ATP-binding subunit"/>
    <property type="match status" value="1"/>
</dbReference>
<dbReference type="SUPFAM" id="SSF50331">
    <property type="entry name" value="MOP-like"/>
    <property type="match status" value="1"/>
</dbReference>
<evidence type="ECO:0000256" key="4">
    <source>
        <dbReference type="ARBA" id="ARBA00022741"/>
    </source>
</evidence>
<keyword evidence="5 11" id="KW-0067">ATP-binding</keyword>
<keyword evidence="7" id="KW-0406">Ion transport</keyword>
<evidence type="ECO:0000256" key="3">
    <source>
        <dbReference type="ARBA" id="ARBA00022496"/>
    </source>
</evidence>
<keyword evidence="2" id="KW-1003">Cell membrane</keyword>
<dbReference type="SMART" id="SM00382">
    <property type="entry name" value="AAA"/>
    <property type="match status" value="1"/>
</dbReference>
<dbReference type="InterPro" id="IPR008995">
    <property type="entry name" value="Mo/tungstate-bd_C_term_dom"/>
</dbReference>
<evidence type="ECO:0000256" key="8">
    <source>
        <dbReference type="ARBA" id="ARBA00023136"/>
    </source>
</evidence>
<dbReference type="EMBL" id="SOFY01000026">
    <property type="protein sequence ID" value="TFC49709.1"/>
    <property type="molecule type" value="Genomic_DNA"/>
</dbReference>
<dbReference type="InterPro" id="IPR013611">
    <property type="entry name" value="Transp-assoc_OB_typ2"/>
</dbReference>
<dbReference type="InterPro" id="IPR017871">
    <property type="entry name" value="ABC_transporter-like_CS"/>
</dbReference>
<dbReference type="Pfam" id="PF08402">
    <property type="entry name" value="TOBE_2"/>
    <property type="match status" value="1"/>
</dbReference>
<dbReference type="GO" id="GO:0043190">
    <property type="term" value="C:ATP-binding cassette (ABC) transporter complex"/>
    <property type="evidence" value="ECO:0007669"/>
    <property type="project" value="InterPro"/>
</dbReference>
<keyword evidence="6" id="KW-0408">Iron</keyword>
<dbReference type="SUPFAM" id="SSF52540">
    <property type="entry name" value="P-loop containing nucleoside triphosphate hydrolases"/>
    <property type="match status" value="1"/>
</dbReference>
<reference evidence="11 12" key="1">
    <citation type="submission" date="2019-03" db="EMBL/GenBank/DDBJ databases">
        <title>Genomics of glacier-inhabiting Cryobacterium strains.</title>
        <authorList>
            <person name="Liu Q."/>
            <person name="Xin Y.-H."/>
        </authorList>
    </citation>
    <scope>NUCLEOTIDE SEQUENCE [LARGE SCALE GENOMIC DNA]</scope>
    <source>
        <strain evidence="12">TMT1-22</strain>
    </source>
</reference>
<protein>
    <recommendedName>
        <fullName evidence="9">ABC-type quaternary amine transporter</fullName>
        <ecNumber evidence="9">7.6.2.9</ecNumber>
    </recommendedName>
</protein>
<evidence type="ECO:0000256" key="2">
    <source>
        <dbReference type="ARBA" id="ARBA00022475"/>
    </source>
</evidence>
<dbReference type="Gene3D" id="2.40.50.450">
    <property type="match status" value="1"/>
</dbReference>
<dbReference type="AlphaFoldDB" id="A0AAQ2C7B5"/>
<evidence type="ECO:0000313" key="11">
    <source>
        <dbReference type="EMBL" id="TFC49709.1"/>
    </source>
</evidence>
<dbReference type="PROSITE" id="PS50893">
    <property type="entry name" value="ABC_TRANSPORTER_2"/>
    <property type="match status" value="1"/>
</dbReference>
<dbReference type="Pfam" id="PF00005">
    <property type="entry name" value="ABC_tran"/>
    <property type="match status" value="1"/>
</dbReference>